<evidence type="ECO:0000313" key="1">
    <source>
        <dbReference type="EMBL" id="LAB21071.1"/>
    </source>
</evidence>
<sequence length="100" mass="11640">MDETIEIAKISGHDHRTMKCFVANSQQNRKKHVEEIRCPLTAKDLRRLKREATRNPLSFSAVIFQNCNLSGVPRSTRCSVLRDSAQEADRLREWKAYDCY</sequence>
<dbReference type="EMBL" id="IACM01013017">
    <property type="protein sequence ID" value="LAB21071.1"/>
    <property type="molecule type" value="Transcribed_RNA"/>
</dbReference>
<reference evidence="1" key="2">
    <citation type="submission" date="2017-11" db="EMBL/GenBank/DDBJ databases">
        <title>Coralsnake Venomics: Analyses of Venom Gland Transcriptomes and Proteomes of Six Brazilian Taxa.</title>
        <authorList>
            <person name="Aird S.D."/>
            <person name="Jorge da Silva N."/>
            <person name="Qiu L."/>
            <person name="Villar-Briones A."/>
            <person name="Aparecida-Saddi V."/>
            <person name="Campos-Telles M.P."/>
            <person name="Grau M."/>
            <person name="Mikheyev A.S."/>
        </authorList>
    </citation>
    <scope>NUCLEOTIDE SEQUENCE</scope>
    <source>
        <tissue evidence="1">Venom_gland</tissue>
    </source>
</reference>
<protein>
    <submittedName>
        <fullName evidence="1">Uncharacterized protein</fullName>
    </submittedName>
</protein>
<reference evidence="1" key="1">
    <citation type="submission" date="2017-07" db="EMBL/GenBank/DDBJ databases">
        <authorList>
            <person name="Mikheyev A."/>
            <person name="Grau M."/>
        </authorList>
    </citation>
    <scope>NUCLEOTIDE SEQUENCE</scope>
    <source>
        <tissue evidence="1">Venom_gland</tissue>
    </source>
</reference>
<organism evidence="1">
    <name type="scientific">Micrurus spixii</name>
    <name type="common">Amazon coral snake</name>
    <dbReference type="NCBI Taxonomy" id="129469"/>
    <lineage>
        <taxon>Eukaryota</taxon>
        <taxon>Metazoa</taxon>
        <taxon>Chordata</taxon>
        <taxon>Craniata</taxon>
        <taxon>Vertebrata</taxon>
        <taxon>Euteleostomi</taxon>
        <taxon>Lepidosauria</taxon>
        <taxon>Squamata</taxon>
        <taxon>Bifurcata</taxon>
        <taxon>Unidentata</taxon>
        <taxon>Episquamata</taxon>
        <taxon>Toxicofera</taxon>
        <taxon>Serpentes</taxon>
        <taxon>Colubroidea</taxon>
        <taxon>Elapidae</taxon>
        <taxon>Elapinae</taxon>
        <taxon>Micrurus</taxon>
    </lineage>
</organism>
<proteinExistence type="predicted"/>
<accession>A0A2D4LJ37</accession>
<dbReference type="AlphaFoldDB" id="A0A2D4LJ37"/>
<name>A0A2D4LJ37_9SAUR</name>